<evidence type="ECO:0000313" key="3">
    <source>
        <dbReference type="Proteomes" id="UP000822688"/>
    </source>
</evidence>
<dbReference type="Proteomes" id="UP000822688">
    <property type="component" value="Chromosome 10"/>
</dbReference>
<dbReference type="EMBL" id="CM026431">
    <property type="protein sequence ID" value="KAG0558345.1"/>
    <property type="molecule type" value="Genomic_DNA"/>
</dbReference>
<evidence type="ECO:0000256" key="1">
    <source>
        <dbReference type="SAM" id="MobiDB-lite"/>
    </source>
</evidence>
<organism evidence="2 3">
    <name type="scientific">Ceratodon purpureus</name>
    <name type="common">Fire moss</name>
    <name type="synonym">Dicranum purpureum</name>
    <dbReference type="NCBI Taxonomy" id="3225"/>
    <lineage>
        <taxon>Eukaryota</taxon>
        <taxon>Viridiplantae</taxon>
        <taxon>Streptophyta</taxon>
        <taxon>Embryophyta</taxon>
        <taxon>Bryophyta</taxon>
        <taxon>Bryophytina</taxon>
        <taxon>Bryopsida</taxon>
        <taxon>Dicranidae</taxon>
        <taxon>Pseudoditrichales</taxon>
        <taxon>Ditrichaceae</taxon>
        <taxon>Ceratodon</taxon>
    </lineage>
</organism>
<accession>A0A8T0GID6</accession>
<gene>
    <name evidence="2" type="ORF">KC19_10G021100</name>
</gene>
<feature type="compositionally biased region" description="Low complexity" evidence="1">
    <location>
        <begin position="592"/>
        <end position="604"/>
    </location>
</feature>
<protein>
    <submittedName>
        <fullName evidence="2">Uncharacterized protein</fullName>
    </submittedName>
</protein>
<dbReference type="AlphaFoldDB" id="A0A8T0GID6"/>
<keyword evidence="3" id="KW-1185">Reference proteome</keyword>
<comment type="caution">
    <text evidence="2">The sequence shown here is derived from an EMBL/GenBank/DDBJ whole genome shotgun (WGS) entry which is preliminary data.</text>
</comment>
<reference evidence="2" key="1">
    <citation type="submission" date="2020-06" db="EMBL/GenBank/DDBJ databases">
        <title>WGS assembly of Ceratodon purpureus strain R40.</title>
        <authorList>
            <person name="Carey S.B."/>
            <person name="Jenkins J."/>
            <person name="Shu S."/>
            <person name="Lovell J.T."/>
            <person name="Sreedasyam A."/>
            <person name="Maumus F."/>
            <person name="Tiley G.P."/>
            <person name="Fernandez-Pozo N."/>
            <person name="Barry K."/>
            <person name="Chen C."/>
            <person name="Wang M."/>
            <person name="Lipzen A."/>
            <person name="Daum C."/>
            <person name="Saski C.A."/>
            <person name="Payton A.C."/>
            <person name="Mcbreen J.C."/>
            <person name="Conrad R.E."/>
            <person name="Kollar L.M."/>
            <person name="Olsson S."/>
            <person name="Huttunen S."/>
            <person name="Landis J.B."/>
            <person name="Wickett N.J."/>
            <person name="Johnson M.G."/>
            <person name="Rensing S.A."/>
            <person name="Grimwood J."/>
            <person name="Schmutz J."/>
            <person name="Mcdaniel S.F."/>
        </authorList>
    </citation>
    <scope>NUCLEOTIDE SEQUENCE</scope>
    <source>
        <strain evidence="2">R40</strain>
    </source>
</reference>
<sequence>MIKTANEMARKFLNSERMRNTKAGEIFELHGLEYCVKHFRDICNECEHINRGIPIPGLTVFKPPEIGVPFFPFYPLEDWDIEGRLLAKRWLDMQRLTYCPRAWTVKSSDVKLPNLTLPDHLRNSTGSVQAKTLLGMFRQLLPMCTTQRYFFANQPGIIMQDFETFEQATLLYETQLQGRLDVMLSFNPSETDEIPARLKQKAKASLVSRFGFLLELTTQGTFWRTMELTTEAYISLLESYGKEGDDHVVLTEKVKAELLQWIGHMFWSLKQAQYVLEDLRRRQHEVYLHETKFPYGPYLPAAKFPYLDESKFPWYPYDLNVLKDNLDVHVIIPRLCRGPLHDFQFMASAFNDLRRASEKHPGQMVHVNYAMMVTIDEMSARFRVLELLIDVGQVIATTTEVKKALFCFKFDPRAAELSSTLCEATMEITNVRLDDTLYTLPTPKNCSFLQELLVLETSCRTKHKEKFLRLPVQASREFTQDLFDVFKRTYSKLYRESIHYLWKRREQSLLSSKAQTENRLAIQKKNKKKGPGIGPSDWETGDMVEARRVPDGTFVDPSLFWAIGDGSVERYKPPSVREKIKTRKLSVEPEGSDSTSMSSGASPSPVVEDELCPTPRSLDQLRESDLITRDILWRKVKGLVRWSSVVQFLARLGCSIISLDGSKKKVVDAHTGRCTVLHRPHPNEECRRDQLDGYRMHLEDWLLIKYEDVITPEERSLSSLSTNTSLDSISIDVEKCRLE</sequence>
<proteinExistence type="predicted"/>
<feature type="region of interest" description="Disordered" evidence="1">
    <location>
        <begin position="573"/>
        <end position="614"/>
    </location>
</feature>
<name>A0A8T0GID6_CERPU</name>
<evidence type="ECO:0000313" key="2">
    <source>
        <dbReference type="EMBL" id="KAG0558345.1"/>
    </source>
</evidence>